<evidence type="ECO:0000313" key="2">
    <source>
        <dbReference type="EMBL" id="ETS60079.1"/>
    </source>
</evidence>
<dbReference type="OrthoDB" id="3362281at2759"/>
<sequence>MDAASLLQMLPPQEEQRTFLKHPASSLPTQPGEPDESRAAPGIALASRIRHGSPLPANDRPQLHVRREITPWQAFAAPCKIVVKSESTGWRFAFSEKEETATPDLEAARHSRRKREAEAEAEKKVRWVENCAHRHGAAASPGAQRVDSGSWQFEFFETRCPLDPSSDLRRPACGGGAVRGSSLDGRPPHAPCRSTITARRFFAHPRKDPPVMIARTISRSARPLARSTAASSLARLPARRHASSSPLPLPPKSDAPWAIASVLTFGGLFVYLTAPGAKGDDHHGHGAKHDAEEEHDDEEEAESEPKEPQELPDGSIEHPEGFVEVKRPEMRHDAPEGDKHLDSKKIADEHAFEKQAKVKRERSLPADDTTFKHGVAAAKDGNHVSDPKSVVAAAKTAKEEKAKAKADNAAASDKDESSEEDSE</sequence>
<feature type="compositionally biased region" description="Low complexity" evidence="1">
    <location>
        <begin position="218"/>
        <end position="236"/>
    </location>
</feature>
<feature type="compositionally biased region" description="Basic and acidic residues" evidence="1">
    <location>
        <begin position="279"/>
        <end position="292"/>
    </location>
</feature>
<protein>
    <submittedName>
        <fullName evidence="2">Uncharacterized protein</fullName>
    </submittedName>
</protein>
<name>W3VEU1_MOEAP</name>
<proteinExistence type="predicted"/>
<feature type="compositionally biased region" description="Basic and acidic residues" evidence="1">
    <location>
        <begin position="303"/>
        <end position="345"/>
    </location>
</feature>
<evidence type="ECO:0000256" key="1">
    <source>
        <dbReference type="SAM" id="MobiDB-lite"/>
    </source>
</evidence>
<feature type="compositionally biased region" description="Acidic residues" evidence="1">
    <location>
        <begin position="293"/>
        <end position="302"/>
    </location>
</feature>
<organism evidence="2 3">
    <name type="scientific">Moesziomyces aphidis</name>
    <name type="common">Pseudozyma aphidis</name>
    <dbReference type="NCBI Taxonomy" id="84754"/>
    <lineage>
        <taxon>Eukaryota</taxon>
        <taxon>Fungi</taxon>
        <taxon>Dikarya</taxon>
        <taxon>Basidiomycota</taxon>
        <taxon>Ustilaginomycotina</taxon>
        <taxon>Ustilaginomycetes</taxon>
        <taxon>Ustilaginales</taxon>
        <taxon>Ustilaginaceae</taxon>
        <taxon>Moesziomyces</taxon>
    </lineage>
</organism>
<feature type="region of interest" description="Disordered" evidence="1">
    <location>
        <begin position="375"/>
        <end position="423"/>
    </location>
</feature>
<feature type="region of interest" description="Disordered" evidence="1">
    <location>
        <begin position="279"/>
        <end position="345"/>
    </location>
</feature>
<gene>
    <name evidence="2" type="ORF">PaG_06073</name>
</gene>
<dbReference type="Proteomes" id="UP000019462">
    <property type="component" value="Unassembled WGS sequence"/>
</dbReference>
<accession>W3VEU1</accession>
<feature type="region of interest" description="Disordered" evidence="1">
    <location>
        <begin position="216"/>
        <end position="252"/>
    </location>
</feature>
<evidence type="ECO:0000313" key="3">
    <source>
        <dbReference type="Proteomes" id="UP000019462"/>
    </source>
</evidence>
<feature type="compositionally biased region" description="Basic and acidic residues" evidence="1">
    <location>
        <begin position="396"/>
        <end position="406"/>
    </location>
</feature>
<feature type="region of interest" description="Disordered" evidence="1">
    <location>
        <begin position="1"/>
        <end position="62"/>
    </location>
</feature>
<keyword evidence="3" id="KW-1185">Reference proteome</keyword>
<dbReference type="HOGENOM" id="CLU_649117_0_0_1"/>
<feature type="region of interest" description="Disordered" evidence="1">
    <location>
        <begin position="99"/>
        <end position="119"/>
    </location>
</feature>
<dbReference type="EMBL" id="AWNI01000039">
    <property type="protein sequence ID" value="ETS60079.1"/>
    <property type="molecule type" value="Genomic_DNA"/>
</dbReference>
<comment type="caution">
    <text evidence="2">The sequence shown here is derived from an EMBL/GenBank/DDBJ whole genome shotgun (WGS) entry which is preliminary data.</text>
</comment>
<reference evidence="2 3" key="1">
    <citation type="journal article" date="2014" name="Genome Announc.">
        <title>Genome sequence of the basidiomycetous fungus Pseudozyma aphidis DSM70725, an efficient producer of biosurfactant mannosylerythritol lipids.</title>
        <authorList>
            <person name="Lorenz S."/>
            <person name="Guenther M."/>
            <person name="Grumaz C."/>
            <person name="Rupp S."/>
            <person name="Zibek S."/>
            <person name="Sohn K."/>
        </authorList>
    </citation>
    <scope>NUCLEOTIDE SEQUENCE [LARGE SCALE GENOMIC DNA]</scope>
    <source>
        <strain evidence="3">ATCC 32657 / CBS 517.83 / DSM 70725 / JCM 10318 / NBRC 10182 / NRRL Y-7954 / St-0401</strain>
    </source>
</reference>
<dbReference type="AlphaFoldDB" id="W3VEU1"/>